<comment type="caution">
    <text evidence="3">The sequence shown here is derived from an EMBL/GenBank/DDBJ whole genome shotgun (WGS) entry which is preliminary data.</text>
</comment>
<sequence>MTDTCPLCSSAVSPSTPPAPISSEAEALLGTNNPPSEHARHTFGVNLVDSETRLEDVTGRIARLEESLRILREEQSELNRAVQTYRKVLHPIRLLPQEVLYGIFSACIEPSGIMDTFLVQGRPYQKDSLDPAKPPWTLAQVSRAWRTAAISYPSLWSYIGIQLPNSSTSEWHINRMAAQLMLQLQRSQLHSLTVSLRSEYNENHPRVDRLLLLICSHSARWDTLRTWFWTTPIETFEAMSWMIKGNLPVLRRLYLEIGHHSQTGGTIDVFEFAPQLQDLMIWGRTAGLSDVLRLPWTQITRFRGTSDKSEARTSIDYDFLSKMMNLRELVEIRHFPPTIVESETTLQLRSLQSLAIVAKEGSVLPSKVLDIITSDNLLDFRLDARTDPVSVARLLTRSSATIRSLSLRLLGDINAAHVIRVLECVPRLTSLSLRQVSDEVIMALGEQSASGKPRLLKDLEKLTLYAPCRIDGNILFAMAMARAREPMTLCLDDNVTLQDDTRQELEGLRRQGLNFCRIKPKWSQALLEPY</sequence>
<organism evidence="3 4">
    <name type="scientific">Paramarasmius palmivorus</name>
    <dbReference type="NCBI Taxonomy" id="297713"/>
    <lineage>
        <taxon>Eukaryota</taxon>
        <taxon>Fungi</taxon>
        <taxon>Dikarya</taxon>
        <taxon>Basidiomycota</taxon>
        <taxon>Agaricomycotina</taxon>
        <taxon>Agaricomycetes</taxon>
        <taxon>Agaricomycetidae</taxon>
        <taxon>Agaricales</taxon>
        <taxon>Marasmiineae</taxon>
        <taxon>Marasmiaceae</taxon>
        <taxon>Paramarasmius</taxon>
    </lineage>
</organism>
<keyword evidence="4" id="KW-1185">Reference proteome</keyword>
<name>A0AAW0DIW9_9AGAR</name>
<accession>A0AAW0DIW9</accession>
<dbReference type="Proteomes" id="UP001383192">
    <property type="component" value="Unassembled WGS sequence"/>
</dbReference>
<proteinExistence type="predicted"/>
<dbReference type="AlphaFoldDB" id="A0AAW0DIW9"/>
<gene>
    <name evidence="3" type="ORF">VNI00_004771</name>
</gene>
<dbReference type="InterPro" id="IPR032675">
    <property type="entry name" value="LRR_dom_sf"/>
</dbReference>
<evidence type="ECO:0000313" key="4">
    <source>
        <dbReference type="Proteomes" id="UP001383192"/>
    </source>
</evidence>
<evidence type="ECO:0000256" key="1">
    <source>
        <dbReference type="SAM" id="Coils"/>
    </source>
</evidence>
<evidence type="ECO:0008006" key="5">
    <source>
        <dbReference type="Google" id="ProtNLM"/>
    </source>
</evidence>
<keyword evidence="1" id="KW-0175">Coiled coil</keyword>
<reference evidence="3 4" key="1">
    <citation type="submission" date="2024-01" db="EMBL/GenBank/DDBJ databases">
        <title>A draft genome for a cacao thread blight-causing isolate of Paramarasmius palmivorus.</title>
        <authorList>
            <person name="Baruah I.K."/>
            <person name="Bukari Y."/>
            <person name="Amoako-Attah I."/>
            <person name="Meinhardt L.W."/>
            <person name="Bailey B.A."/>
            <person name="Cohen S.P."/>
        </authorList>
    </citation>
    <scope>NUCLEOTIDE SEQUENCE [LARGE SCALE GENOMIC DNA]</scope>
    <source>
        <strain evidence="3 4">GH-12</strain>
    </source>
</reference>
<feature type="coiled-coil region" evidence="1">
    <location>
        <begin position="47"/>
        <end position="88"/>
    </location>
</feature>
<dbReference type="EMBL" id="JAYKXP010000013">
    <property type="protein sequence ID" value="KAK7051271.1"/>
    <property type="molecule type" value="Genomic_DNA"/>
</dbReference>
<evidence type="ECO:0000256" key="2">
    <source>
        <dbReference type="SAM" id="MobiDB-lite"/>
    </source>
</evidence>
<evidence type="ECO:0000313" key="3">
    <source>
        <dbReference type="EMBL" id="KAK7051271.1"/>
    </source>
</evidence>
<protein>
    <recommendedName>
        <fullName evidence="5">F-box domain-containing protein</fullName>
    </recommendedName>
</protein>
<feature type="region of interest" description="Disordered" evidence="2">
    <location>
        <begin position="1"/>
        <end position="39"/>
    </location>
</feature>
<dbReference type="Gene3D" id="3.80.10.10">
    <property type="entry name" value="Ribonuclease Inhibitor"/>
    <property type="match status" value="1"/>
</dbReference>